<accession>A0A5J5GAV4</accession>
<name>A0A5J5GAV4_9BACL</name>
<dbReference type="Proteomes" id="UP000367750">
    <property type="component" value="Unassembled WGS sequence"/>
</dbReference>
<protein>
    <submittedName>
        <fullName evidence="1">YheC/YheD family protein</fullName>
    </submittedName>
</protein>
<dbReference type="Pfam" id="PF14398">
    <property type="entry name" value="ATPgrasp_YheCD"/>
    <property type="match status" value="1"/>
</dbReference>
<evidence type="ECO:0000313" key="2">
    <source>
        <dbReference type="Proteomes" id="UP000367750"/>
    </source>
</evidence>
<reference evidence="1 2" key="1">
    <citation type="submission" date="2019-09" db="EMBL/GenBank/DDBJ databases">
        <title>Bacillus ochoae sp. nov., Paenibacillus whitsoniae sp. nov., Paenibacillus spiritus sp. nov. Isolated from the Mars Exploration Rover during spacecraft assembly.</title>
        <authorList>
            <person name="Seuylemezian A."/>
            <person name="Vaishampayan P."/>
        </authorList>
    </citation>
    <scope>NUCLEOTIDE SEQUENCE [LARGE SCALE GENOMIC DNA]</scope>
    <source>
        <strain evidence="1 2">MER_111</strain>
    </source>
</reference>
<dbReference type="OrthoDB" id="7869153at2"/>
<keyword evidence="2" id="KW-1185">Reference proteome</keyword>
<organism evidence="1 2">
    <name type="scientific">Paenibacillus spiritus</name>
    <dbReference type="NCBI Taxonomy" id="2496557"/>
    <lineage>
        <taxon>Bacteria</taxon>
        <taxon>Bacillati</taxon>
        <taxon>Bacillota</taxon>
        <taxon>Bacilli</taxon>
        <taxon>Bacillales</taxon>
        <taxon>Paenibacillaceae</taxon>
        <taxon>Paenibacillus</taxon>
    </lineage>
</organism>
<comment type="caution">
    <text evidence="1">The sequence shown here is derived from an EMBL/GenBank/DDBJ whole genome shotgun (WGS) entry which is preliminary data.</text>
</comment>
<dbReference type="EMBL" id="VYKK01000009">
    <property type="protein sequence ID" value="KAA9005121.1"/>
    <property type="molecule type" value="Genomic_DNA"/>
</dbReference>
<sequence length="276" mass="31365">MKIQRVASKWAKTRALMTSASLAPYIPDTRKYEFSTLQEMLGLYRTVYIKPDRGTYGAGVMRAEWRRITVSQSASSPSSNSGHEGVEERDLYLLRYGTSTETHSTVQTLHAAIQGRIRERLYLVQKGIDLLHSGGRPFDLRVLAQKNPEGFWETTGMLARVAAPMKIVTNYHNGGRIRSVRPLLEEQMTGGEARDLRMRLEQLGVSFGRQLEQSFPGIKEIGLDVAIDGRHDFWVLEVNTLPSLVVFKTFRDKSIYRRIRRYAIAYGRPGLGRSSR</sequence>
<evidence type="ECO:0000313" key="1">
    <source>
        <dbReference type="EMBL" id="KAA9005121.1"/>
    </source>
</evidence>
<proteinExistence type="predicted"/>
<dbReference type="SUPFAM" id="SSF56059">
    <property type="entry name" value="Glutathione synthetase ATP-binding domain-like"/>
    <property type="match status" value="1"/>
</dbReference>
<dbReference type="AlphaFoldDB" id="A0A5J5GAV4"/>
<dbReference type="Gene3D" id="3.30.470.20">
    <property type="entry name" value="ATP-grasp fold, B domain"/>
    <property type="match status" value="1"/>
</dbReference>
<gene>
    <name evidence="1" type="ORF">F4V43_08605</name>
</gene>
<dbReference type="InterPro" id="IPR026838">
    <property type="entry name" value="YheC/D"/>
</dbReference>
<dbReference type="RefSeq" id="WP_150457842.1">
    <property type="nucleotide sequence ID" value="NZ_VYKK01000009.1"/>
</dbReference>